<organism evidence="11 12">
    <name type="scientific">Oldenlandia corymbosa var. corymbosa</name>
    <dbReference type="NCBI Taxonomy" id="529605"/>
    <lineage>
        <taxon>Eukaryota</taxon>
        <taxon>Viridiplantae</taxon>
        <taxon>Streptophyta</taxon>
        <taxon>Embryophyta</taxon>
        <taxon>Tracheophyta</taxon>
        <taxon>Spermatophyta</taxon>
        <taxon>Magnoliopsida</taxon>
        <taxon>eudicotyledons</taxon>
        <taxon>Gunneridae</taxon>
        <taxon>Pentapetalae</taxon>
        <taxon>asterids</taxon>
        <taxon>lamiids</taxon>
        <taxon>Gentianales</taxon>
        <taxon>Rubiaceae</taxon>
        <taxon>Rubioideae</taxon>
        <taxon>Spermacoceae</taxon>
        <taxon>Hedyotis-Oldenlandia complex</taxon>
        <taxon>Oldenlandia</taxon>
    </lineage>
</organism>
<dbReference type="InterPro" id="IPR041118">
    <property type="entry name" value="Rx_N"/>
</dbReference>
<protein>
    <submittedName>
        <fullName evidence="11">OLC1v1008751C1</fullName>
    </submittedName>
</protein>
<sequence>MAEIVVSLALETIRDLLLEEVRFLSGVSTQVKEVQLELQRMKCFLEDVDRRKHDEAIVRNYVKEIRHLAYRIEDVVESYAIQVPLERRRNFKDRLKRFSCIFREAGVAHKFGLQIEDIKQEISHLTAILDTYGIKAALARERSEVRAESKKWLRQTFAHDMEEDFVGMKGDLSQLVALLLDERRQHRIISIWGMGGIGKTTLARKIYHQGDIRRGFQAFAWVCITQECNPKDVLQDILRQLHSTTEKKAEFLSMGGRELVEVLYQVQKEKKCLVVVDDIWKEDDWESIRPAFPTAESNSRVLITTRKENIAKVGFPFSLKFLSKDEGWELLQKKAFSKRQLRERRIETDLMEHVGREIVQKCGYLPLAISVIGGVLSERDSLDAWEIVNKDMDLYLKRGKNNEGDGPIQQVLSLSYDDLPYHLKSCFLYLGQYPEDMEIDVEEVCLLWMAEGIVSFKDQGRHESLMDVAQRYFGELVSRSMVQVRVDLITMQFKSCYIHDLMRELCLEKIAEEEFFHIMDFRGGKHLKLTPPMYPVSVHRLGIYEYDSSSGEGIIQESTEKLRCLFFHTWHIDTTLSKEINDLGRLNLLRAVKFEKTNLCGTLVHEAFAKLVLLRFLGLKSCIMEELPSCVCKLSFLQTLDLRGSYSEPYTLEIPNVPWKLRRLKHLYLPGKYHIKGGGMLQLQDLDELEILSGFQSGESEMSSLNELNNLQCLINSTLSGNESLSQIIDNLEAKSLQMISMSVVDCCFNSGQGFTLLRKLMMTRNICELDVTGVTISEFPEYEFNFCLNLKILRMVYCTIEKDPMKTLEKLPQLRCLHLCQRSFLGKEMVCSEGGFPQLKELCLFDLPSWETWTLQQGTLPCLSTLSISRCPKLETVPYGLRFITSLQTLKFHRMPEDFLQGVRKGGVDFDKISNVNSVYIFDD</sequence>
<dbReference type="Gene3D" id="3.40.50.300">
    <property type="entry name" value="P-loop containing nucleotide triphosphate hydrolases"/>
    <property type="match status" value="1"/>
</dbReference>
<keyword evidence="12" id="KW-1185">Reference proteome</keyword>
<evidence type="ECO:0000259" key="7">
    <source>
        <dbReference type="Pfam" id="PF00931"/>
    </source>
</evidence>
<dbReference type="Pfam" id="PF00931">
    <property type="entry name" value="NB-ARC"/>
    <property type="match status" value="1"/>
</dbReference>
<evidence type="ECO:0000259" key="8">
    <source>
        <dbReference type="Pfam" id="PF18052"/>
    </source>
</evidence>
<dbReference type="SUPFAM" id="SSF52540">
    <property type="entry name" value="P-loop containing nucleoside triphosphate hydrolases"/>
    <property type="match status" value="1"/>
</dbReference>
<gene>
    <name evidence="11" type="ORF">OLC1_LOCUS16990</name>
</gene>
<dbReference type="FunFam" id="1.10.10.10:FF:000322">
    <property type="entry name" value="Probable disease resistance protein At1g63360"/>
    <property type="match status" value="1"/>
</dbReference>
<keyword evidence="6" id="KW-0067">ATP-binding</keyword>
<evidence type="ECO:0000256" key="1">
    <source>
        <dbReference type="ARBA" id="ARBA00008894"/>
    </source>
</evidence>
<evidence type="ECO:0000256" key="3">
    <source>
        <dbReference type="ARBA" id="ARBA00022737"/>
    </source>
</evidence>
<dbReference type="Gene3D" id="1.10.10.10">
    <property type="entry name" value="Winged helix-like DNA-binding domain superfamily/Winged helix DNA-binding domain"/>
    <property type="match status" value="1"/>
</dbReference>
<dbReference type="Pfam" id="PF18052">
    <property type="entry name" value="Rx_N"/>
    <property type="match status" value="1"/>
</dbReference>
<dbReference type="InterPro" id="IPR042197">
    <property type="entry name" value="Apaf_helical"/>
</dbReference>
<dbReference type="Gene3D" id="1.10.8.430">
    <property type="entry name" value="Helical domain of apoptotic protease-activating factors"/>
    <property type="match status" value="1"/>
</dbReference>
<name>A0AAV1DQ60_OLDCO</name>
<dbReference type="GO" id="GO:0043531">
    <property type="term" value="F:ADP binding"/>
    <property type="evidence" value="ECO:0007669"/>
    <property type="project" value="InterPro"/>
</dbReference>
<dbReference type="Gene3D" id="3.80.10.10">
    <property type="entry name" value="Ribonuclease Inhibitor"/>
    <property type="match status" value="1"/>
</dbReference>
<feature type="domain" description="NB-ARC" evidence="7">
    <location>
        <begin position="174"/>
        <end position="339"/>
    </location>
</feature>
<evidence type="ECO:0000259" key="10">
    <source>
        <dbReference type="Pfam" id="PF23598"/>
    </source>
</evidence>
<dbReference type="SUPFAM" id="SSF52058">
    <property type="entry name" value="L domain-like"/>
    <property type="match status" value="1"/>
</dbReference>
<keyword evidence="5" id="KW-0611">Plant defense</keyword>
<dbReference type="Proteomes" id="UP001161247">
    <property type="component" value="Chromosome 6"/>
</dbReference>
<dbReference type="PRINTS" id="PR00364">
    <property type="entry name" value="DISEASERSIST"/>
</dbReference>
<dbReference type="GO" id="GO:0005524">
    <property type="term" value="F:ATP binding"/>
    <property type="evidence" value="ECO:0007669"/>
    <property type="project" value="UniProtKB-KW"/>
</dbReference>
<proteinExistence type="inferred from homology"/>
<dbReference type="Gene3D" id="1.20.5.4130">
    <property type="match status" value="1"/>
</dbReference>
<dbReference type="FunFam" id="3.40.50.300:FF:001091">
    <property type="entry name" value="Probable disease resistance protein At1g61300"/>
    <property type="match status" value="1"/>
</dbReference>
<evidence type="ECO:0000259" key="9">
    <source>
        <dbReference type="Pfam" id="PF23559"/>
    </source>
</evidence>
<dbReference type="InterPro" id="IPR044974">
    <property type="entry name" value="Disease_R_plants"/>
</dbReference>
<dbReference type="GO" id="GO:0098542">
    <property type="term" value="P:defense response to other organism"/>
    <property type="evidence" value="ECO:0007669"/>
    <property type="project" value="TreeGrafter"/>
</dbReference>
<dbReference type="EMBL" id="OX459123">
    <property type="protein sequence ID" value="CAI9109019.1"/>
    <property type="molecule type" value="Genomic_DNA"/>
</dbReference>
<evidence type="ECO:0000256" key="5">
    <source>
        <dbReference type="ARBA" id="ARBA00022821"/>
    </source>
</evidence>
<feature type="domain" description="Disease resistance R13L4/SHOC-2-like LRR" evidence="10">
    <location>
        <begin position="580"/>
        <end position="894"/>
    </location>
</feature>
<dbReference type="CDD" id="cd14798">
    <property type="entry name" value="RX-CC_like"/>
    <property type="match status" value="1"/>
</dbReference>
<dbReference type="GO" id="GO:0051607">
    <property type="term" value="P:defense response to virus"/>
    <property type="evidence" value="ECO:0007669"/>
    <property type="project" value="UniProtKB-ARBA"/>
</dbReference>
<dbReference type="InterPro" id="IPR036388">
    <property type="entry name" value="WH-like_DNA-bd_sf"/>
</dbReference>
<dbReference type="InterPro" id="IPR002182">
    <property type="entry name" value="NB-ARC"/>
</dbReference>
<dbReference type="InterPro" id="IPR027417">
    <property type="entry name" value="P-loop_NTPase"/>
</dbReference>
<keyword evidence="3" id="KW-0677">Repeat</keyword>
<dbReference type="InterPro" id="IPR038005">
    <property type="entry name" value="RX-like_CC"/>
</dbReference>
<keyword evidence="4" id="KW-0547">Nucleotide-binding</keyword>
<dbReference type="InterPro" id="IPR058922">
    <property type="entry name" value="WHD_DRP"/>
</dbReference>
<dbReference type="InterPro" id="IPR032675">
    <property type="entry name" value="LRR_dom_sf"/>
</dbReference>
<feature type="domain" description="Disease resistance N-terminal" evidence="8">
    <location>
        <begin position="5"/>
        <end position="90"/>
    </location>
</feature>
<keyword evidence="2" id="KW-0433">Leucine-rich repeat</keyword>
<comment type="similarity">
    <text evidence="1">Belongs to the disease resistance NB-LRR family.</text>
</comment>
<evidence type="ECO:0000256" key="2">
    <source>
        <dbReference type="ARBA" id="ARBA00022614"/>
    </source>
</evidence>
<dbReference type="Pfam" id="PF23598">
    <property type="entry name" value="LRR_14"/>
    <property type="match status" value="1"/>
</dbReference>
<dbReference type="AlphaFoldDB" id="A0AAV1DQ60"/>
<dbReference type="InterPro" id="IPR055414">
    <property type="entry name" value="LRR_R13L4/SHOC2-like"/>
</dbReference>
<dbReference type="Pfam" id="PF23559">
    <property type="entry name" value="WHD_DRP"/>
    <property type="match status" value="1"/>
</dbReference>
<dbReference type="PANTHER" id="PTHR23155">
    <property type="entry name" value="DISEASE RESISTANCE PROTEIN RP"/>
    <property type="match status" value="1"/>
</dbReference>
<feature type="domain" description="Disease resistance protein winged helix" evidence="9">
    <location>
        <begin position="433"/>
        <end position="505"/>
    </location>
</feature>
<reference evidence="11" key="1">
    <citation type="submission" date="2023-03" db="EMBL/GenBank/DDBJ databases">
        <authorList>
            <person name="Julca I."/>
        </authorList>
    </citation>
    <scope>NUCLEOTIDE SEQUENCE</scope>
</reference>
<evidence type="ECO:0000256" key="6">
    <source>
        <dbReference type="ARBA" id="ARBA00022840"/>
    </source>
</evidence>
<dbReference type="PANTHER" id="PTHR23155:SF1185">
    <property type="entry name" value="DISEASE RESISTANCE RPP8-LIKE PROTEIN 3-RELATED"/>
    <property type="match status" value="1"/>
</dbReference>
<evidence type="ECO:0000313" key="12">
    <source>
        <dbReference type="Proteomes" id="UP001161247"/>
    </source>
</evidence>
<accession>A0AAV1DQ60</accession>
<evidence type="ECO:0000256" key="4">
    <source>
        <dbReference type="ARBA" id="ARBA00022741"/>
    </source>
</evidence>
<evidence type="ECO:0000313" key="11">
    <source>
        <dbReference type="EMBL" id="CAI9109019.1"/>
    </source>
</evidence>